<dbReference type="RefSeq" id="WP_153816609.1">
    <property type="nucleotide sequence ID" value="NZ_JBHSQL010000002.1"/>
</dbReference>
<comment type="caution">
    <text evidence="2">The sequence shown here is derived from an EMBL/GenBank/DDBJ whole genome shotgun (WGS) entry which is preliminary data.</text>
</comment>
<protein>
    <submittedName>
        <fullName evidence="2">Uncharacterized protein</fullName>
    </submittedName>
</protein>
<accession>A0ABW1QFZ7</accession>
<proteinExistence type="predicted"/>
<keyword evidence="3" id="KW-1185">Reference proteome</keyword>
<organism evidence="2 3">
    <name type="scientific">Mumia xiangluensis</name>
    <dbReference type="NCBI Taxonomy" id="1678900"/>
    <lineage>
        <taxon>Bacteria</taxon>
        <taxon>Bacillati</taxon>
        <taxon>Actinomycetota</taxon>
        <taxon>Actinomycetes</taxon>
        <taxon>Propionibacteriales</taxon>
        <taxon>Nocardioidaceae</taxon>
        <taxon>Mumia</taxon>
    </lineage>
</organism>
<reference evidence="3" key="1">
    <citation type="journal article" date="2019" name="Int. J. Syst. Evol. Microbiol.">
        <title>The Global Catalogue of Microorganisms (GCM) 10K type strain sequencing project: providing services to taxonomists for standard genome sequencing and annotation.</title>
        <authorList>
            <consortium name="The Broad Institute Genomics Platform"/>
            <consortium name="The Broad Institute Genome Sequencing Center for Infectious Disease"/>
            <person name="Wu L."/>
            <person name="Ma J."/>
        </authorList>
    </citation>
    <scope>NUCLEOTIDE SEQUENCE [LARGE SCALE GENOMIC DNA]</scope>
    <source>
        <strain evidence="3">CGMCC 4.7198</strain>
    </source>
</reference>
<evidence type="ECO:0000313" key="3">
    <source>
        <dbReference type="Proteomes" id="UP001596097"/>
    </source>
</evidence>
<dbReference type="EMBL" id="JBHSQL010000002">
    <property type="protein sequence ID" value="MFC6148354.1"/>
    <property type="molecule type" value="Genomic_DNA"/>
</dbReference>
<name>A0ABW1QFZ7_9ACTN</name>
<evidence type="ECO:0000256" key="1">
    <source>
        <dbReference type="SAM" id="MobiDB-lite"/>
    </source>
</evidence>
<feature type="region of interest" description="Disordered" evidence="1">
    <location>
        <begin position="1"/>
        <end position="28"/>
    </location>
</feature>
<dbReference type="Proteomes" id="UP001596097">
    <property type="component" value="Unassembled WGS sequence"/>
</dbReference>
<feature type="compositionally biased region" description="Basic residues" evidence="1">
    <location>
        <begin position="1"/>
        <end position="13"/>
    </location>
</feature>
<evidence type="ECO:0000313" key="2">
    <source>
        <dbReference type="EMBL" id="MFC6148354.1"/>
    </source>
</evidence>
<gene>
    <name evidence="2" type="ORF">ACFPYK_03035</name>
</gene>
<sequence>MEILRKHHTRKHHESTTPRFPAFRVGNGNRDEARMRAEMDAIRAHSGR</sequence>